<comment type="similarity">
    <text evidence="4">Belongs to the DASH complex ASK1 family.</text>
</comment>
<evidence type="ECO:0000256" key="5">
    <source>
        <dbReference type="ARBA" id="ARBA00014520"/>
    </source>
</evidence>
<dbReference type="GO" id="GO:0008608">
    <property type="term" value="P:attachment of spindle microtubules to kinetochore"/>
    <property type="evidence" value="ECO:0007669"/>
    <property type="project" value="InterPro"/>
</dbReference>
<dbReference type="GO" id="GO:0005874">
    <property type="term" value="C:microtubule"/>
    <property type="evidence" value="ECO:0007669"/>
    <property type="project" value="UniProtKB-KW"/>
</dbReference>
<evidence type="ECO:0000256" key="18">
    <source>
        <dbReference type="ARBA" id="ARBA00029932"/>
    </source>
</evidence>
<keyword evidence="7" id="KW-0963">Cytoplasm</keyword>
<keyword evidence="8" id="KW-0132">Cell division</keyword>
<dbReference type="GO" id="GO:0072686">
    <property type="term" value="C:mitotic spindle"/>
    <property type="evidence" value="ECO:0007669"/>
    <property type="project" value="InterPro"/>
</dbReference>
<evidence type="ECO:0000313" key="21">
    <source>
        <dbReference type="EMBL" id="GAV54728.1"/>
    </source>
</evidence>
<dbReference type="AlphaFoldDB" id="A0A1Q3AGB0"/>
<keyword evidence="13" id="KW-0206">Cytoskeleton</keyword>
<evidence type="ECO:0000256" key="1">
    <source>
        <dbReference type="ARBA" id="ARBA00004123"/>
    </source>
</evidence>
<evidence type="ECO:0000256" key="12">
    <source>
        <dbReference type="ARBA" id="ARBA00022838"/>
    </source>
</evidence>
<dbReference type="PANTHER" id="PTHR28200:SF1">
    <property type="entry name" value="DASH COMPLEX SUBUNIT ASK1"/>
    <property type="match status" value="1"/>
</dbReference>
<keyword evidence="9" id="KW-0493">Microtubule</keyword>
<dbReference type="Pfam" id="PF08655">
    <property type="entry name" value="DASH_Ask1"/>
    <property type="match status" value="1"/>
</dbReference>
<gene>
    <name evidence="21" type="ORF">ZYGR_0AS00500</name>
</gene>
<organism evidence="21 22">
    <name type="scientific">Zygosaccharomyces rouxii</name>
    <dbReference type="NCBI Taxonomy" id="4956"/>
    <lineage>
        <taxon>Eukaryota</taxon>
        <taxon>Fungi</taxon>
        <taxon>Dikarya</taxon>
        <taxon>Ascomycota</taxon>
        <taxon>Saccharomycotina</taxon>
        <taxon>Saccharomycetes</taxon>
        <taxon>Saccharomycetales</taxon>
        <taxon>Saccharomycetaceae</taxon>
        <taxon>Zygosaccharomyces</taxon>
    </lineage>
</organism>
<dbReference type="EMBL" id="BDGX01000045">
    <property type="protein sequence ID" value="GAV54728.1"/>
    <property type="molecule type" value="Genomic_DNA"/>
</dbReference>
<evidence type="ECO:0000256" key="3">
    <source>
        <dbReference type="ARBA" id="ARBA00004629"/>
    </source>
</evidence>
<feature type="compositionally biased region" description="Polar residues" evidence="20">
    <location>
        <begin position="115"/>
        <end position="124"/>
    </location>
</feature>
<evidence type="ECO:0000256" key="16">
    <source>
        <dbReference type="ARBA" id="ARBA00023328"/>
    </source>
</evidence>
<feature type="region of interest" description="Disordered" evidence="20">
    <location>
        <begin position="65"/>
        <end position="166"/>
    </location>
</feature>
<evidence type="ECO:0000256" key="13">
    <source>
        <dbReference type="ARBA" id="ARBA00023212"/>
    </source>
</evidence>
<evidence type="ECO:0000256" key="2">
    <source>
        <dbReference type="ARBA" id="ARBA00004186"/>
    </source>
</evidence>
<evidence type="ECO:0000256" key="11">
    <source>
        <dbReference type="ARBA" id="ARBA00022829"/>
    </source>
</evidence>
<comment type="subunit">
    <text evidence="19">Component of the DASH complex consisting of ASK1, DAD1, DAD2, DAD3, DAD4, DAM1, DUO1, HSK3, SPC19 and SPC34, with a stoichiometry of one copy of each subunit per complex. Multiple DASH complexes oligomerize to form a ring that encircles spindle microtubules and organizes the rod-like NDC80 complexes of the outer kinetochore. DASH complex oligomerization strengthens microtubule attachments. On cytoplasmic microtubules, DASH complexes appear to form patches instead of rings.</text>
</comment>
<evidence type="ECO:0000256" key="7">
    <source>
        <dbReference type="ARBA" id="ARBA00022490"/>
    </source>
</evidence>
<protein>
    <recommendedName>
        <fullName evidence="5">DASH complex subunit ASK1</fullName>
    </recommendedName>
    <alternativeName>
        <fullName evidence="18">Associated with spindles and kinetochores protein 1</fullName>
    </alternativeName>
    <alternativeName>
        <fullName evidence="17">Outer kinetochore protein ASK1</fullName>
    </alternativeName>
</protein>
<dbReference type="GO" id="GO:0042729">
    <property type="term" value="C:DASH complex"/>
    <property type="evidence" value="ECO:0007669"/>
    <property type="project" value="InterPro"/>
</dbReference>
<keyword evidence="14" id="KW-0539">Nucleus</keyword>
<evidence type="ECO:0000256" key="15">
    <source>
        <dbReference type="ARBA" id="ARBA00023306"/>
    </source>
</evidence>
<dbReference type="InterPro" id="IPR013964">
    <property type="entry name" value="DASH_Ask1"/>
</dbReference>
<evidence type="ECO:0000256" key="10">
    <source>
        <dbReference type="ARBA" id="ARBA00022776"/>
    </source>
</evidence>
<evidence type="ECO:0000256" key="6">
    <source>
        <dbReference type="ARBA" id="ARBA00022454"/>
    </source>
</evidence>
<evidence type="ECO:0000256" key="20">
    <source>
        <dbReference type="SAM" id="MobiDB-lite"/>
    </source>
</evidence>
<keyword evidence="12" id="KW-0995">Kinetochore</keyword>
<dbReference type="PANTHER" id="PTHR28200">
    <property type="entry name" value="DASH COMPLEX SUBUNIT ASK1"/>
    <property type="match status" value="1"/>
</dbReference>
<accession>A0A1Q3AGB0</accession>
<dbReference type="GO" id="GO:0051301">
    <property type="term" value="P:cell division"/>
    <property type="evidence" value="ECO:0007669"/>
    <property type="project" value="UniProtKB-KW"/>
</dbReference>
<keyword evidence="6" id="KW-0158">Chromosome</keyword>
<evidence type="ECO:0000256" key="17">
    <source>
        <dbReference type="ARBA" id="ARBA00029735"/>
    </source>
</evidence>
<evidence type="ECO:0000256" key="14">
    <source>
        <dbReference type="ARBA" id="ARBA00023242"/>
    </source>
</evidence>
<comment type="caution">
    <text evidence="21">The sequence shown here is derived from an EMBL/GenBank/DDBJ whole genome shotgun (WGS) entry which is preliminary data.</text>
</comment>
<evidence type="ECO:0000313" key="22">
    <source>
        <dbReference type="Proteomes" id="UP000187013"/>
    </source>
</evidence>
<keyword evidence="10" id="KW-0498">Mitosis</keyword>
<comment type="subcellular location">
    <subcellularLocation>
        <location evidence="3">Chromosome</location>
        <location evidence="3">Centromere</location>
        <location evidence="3">Kinetochore</location>
    </subcellularLocation>
    <subcellularLocation>
        <location evidence="2">Cytoplasm</location>
        <location evidence="2">Cytoskeleton</location>
        <location evidence="2">Spindle</location>
    </subcellularLocation>
    <subcellularLocation>
        <location evidence="1">Nucleus</location>
    </subcellularLocation>
</comment>
<dbReference type="OrthoDB" id="5573898at2759"/>
<dbReference type="Proteomes" id="UP000187013">
    <property type="component" value="Unassembled WGS sequence"/>
</dbReference>
<evidence type="ECO:0000256" key="9">
    <source>
        <dbReference type="ARBA" id="ARBA00022701"/>
    </source>
</evidence>
<feature type="compositionally biased region" description="Acidic residues" evidence="20">
    <location>
        <begin position="127"/>
        <end position="136"/>
    </location>
</feature>
<evidence type="ECO:0000256" key="8">
    <source>
        <dbReference type="ARBA" id="ARBA00022618"/>
    </source>
</evidence>
<sequence>MEQIDQEITLQLQRIDSNLNHCFAKISREIIPCVEKYGSVCDELVDSVSHLGGLFRGTGDVTLQGQENVISEPQPAEKTEPEHIEGGINADVDTLETNSTNDSTRQRRKRKVSLLLQQEYGSSSPRDEEEEEDATEEGTLPSVAVLKFNTGNNNINPYDDDGGDEA</sequence>
<keyword evidence="11" id="KW-0159">Chromosome partition</keyword>
<evidence type="ECO:0000256" key="19">
    <source>
        <dbReference type="ARBA" id="ARBA00046633"/>
    </source>
</evidence>
<reference evidence="21 22" key="1">
    <citation type="submission" date="2016-08" db="EMBL/GenBank/DDBJ databases">
        <title>Draft genome sequence of allopolyploid Zygosaccharomyces rouxii.</title>
        <authorList>
            <person name="Watanabe J."/>
            <person name="Uehara K."/>
            <person name="Mogi Y."/>
            <person name="Tsukioka Y."/>
        </authorList>
    </citation>
    <scope>NUCLEOTIDE SEQUENCE [LARGE SCALE GENOMIC DNA]</scope>
    <source>
        <strain evidence="21 22">NBRC 110957</strain>
    </source>
</reference>
<keyword evidence="15" id="KW-0131">Cell cycle</keyword>
<feature type="compositionally biased region" description="Basic and acidic residues" evidence="20">
    <location>
        <begin position="75"/>
        <end position="85"/>
    </location>
</feature>
<evidence type="ECO:0000256" key="4">
    <source>
        <dbReference type="ARBA" id="ARBA00010731"/>
    </source>
</evidence>
<dbReference type="GO" id="GO:0044732">
    <property type="term" value="C:mitotic spindle pole body"/>
    <property type="evidence" value="ECO:0007669"/>
    <property type="project" value="TreeGrafter"/>
</dbReference>
<proteinExistence type="inferred from homology"/>
<keyword evidence="16" id="KW-0137">Centromere</keyword>
<name>A0A1Q3AGB0_ZYGRO</name>